<dbReference type="EMBL" id="LAZP02000865">
    <property type="protein sequence ID" value="PFH55543.1"/>
    <property type="molecule type" value="Genomic_DNA"/>
</dbReference>
<dbReference type="InterPro" id="IPR012919">
    <property type="entry name" value="SUN_dom"/>
</dbReference>
<evidence type="ECO:0000313" key="8">
    <source>
        <dbReference type="Proteomes" id="UP000037136"/>
    </source>
</evidence>
<evidence type="ECO:0000256" key="4">
    <source>
        <dbReference type="ARBA" id="ARBA00023136"/>
    </source>
</evidence>
<dbReference type="SUPFAM" id="SSF49785">
    <property type="entry name" value="Galactose-binding domain-like"/>
    <property type="match status" value="1"/>
</dbReference>
<keyword evidence="8" id="KW-1185">Reference proteome</keyword>
<dbReference type="GO" id="GO:0016020">
    <property type="term" value="C:membrane"/>
    <property type="evidence" value="ECO:0007669"/>
    <property type="project" value="InterPro"/>
</dbReference>
<evidence type="ECO:0000313" key="7">
    <source>
        <dbReference type="EMBL" id="PFH55543.1"/>
    </source>
</evidence>
<dbReference type="PANTHER" id="PTHR12953">
    <property type="entry name" value="MEMBRANE PROTEIN CH1 RELATED"/>
    <property type="match status" value="1"/>
</dbReference>
<dbReference type="AlphaFoldDB" id="A0A2A9P3U8"/>
<dbReference type="InterPro" id="IPR045120">
    <property type="entry name" value="Suco/Slp1-like"/>
</dbReference>
<dbReference type="GO" id="GO:0034975">
    <property type="term" value="P:protein folding in endoplasmic reticulum"/>
    <property type="evidence" value="ECO:0007669"/>
    <property type="project" value="TreeGrafter"/>
</dbReference>
<keyword evidence="3" id="KW-1133">Transmembrane helix</keyword>
<feature type="compositionally biased region" description="Basic and acidic residues" evidence="5">
    <location>
        <begin position="509"/>
        <end position="527"/>
    </location>
</feature>
<dbReference type="GO" id="GO:0005737">
    <property type="term" value="C:cytoplasm"/>
    <property type="evidence" value="ECO:0007669"/>
    <property type="project" value="TreeGrafter"/>
</dbReference>
<feature type="compositionally biased region" description="Basic and acidic residues" evidence="5">
    <location>
        <begin position="216"/>
        <end position="230"/>
    </location>
</feature>
<dbReference type="Gene3D" id="2.60.120.260">
    <property type="entry name" value="Galactose-binding domain-like"/>
    <property type="match status" value="1"/>
</dbReference>
<protein>
    <recommendedName>
        <fullName evidence="6">SUN domain-containing protein</fullName>
    </recommendedName>
</protein>
<sequence>MRILLELPEDQYWLGGNPGKTPGENHSFLESAIATGLRKHFLVPLHCAGSGMTIPMSRLLPALALLAPGAFSYTDENRVQVSRNVGVGLGMTTTASHFALTTPTSMPTSSICEARTVNYITHMLPQSCLTSSWGGGFESTTIRFLRAEPSLETPITDELHEVSLQSDSATSSTETSHAEPTPSSFMSFEDWKEIVLRRAGQDPQEWRSRKLSQQQADHKFAPDDAHHSGLGEEGEISIDFVHYGNRDQQGSVLDHLNDREGEAAEDASLPYGDTVIHRSRDAGKTCKERFSYASFDAGATVLKSATGAKNARAILVENKDTYMLLECAVPSKYVIVELSDDILIDTVVIANFEFFSSMIRHFRVSVSDRYPVKMDKWRELGVFEARNSRDIQPFLVKNPQIWAKYIRIEFLTHFGNEYYCPVSLLRVHGSRMLDSWKDSETGSDEDLQVDGQEASKNLVQCDMTSIMSESINVTGDKMKPTAAAPWMIQLGADLFDTWSHATCPATIDRATHRPSNDQATSERDDISKSSQPVASAY</sequence>
<feature type="compositionally biased region" description="Low complexity" evidence="5">
    <location>
        <begin position="166"/>
        <end position="184"/>
    </location>
</feature>
<keyword evidence="2" id="KW-0812">Transmembrane</keyword>
<reference evidence="7 8" key="2">
    <citation type="journal article" date="2017" name="Sci. Rep.">
        <title>Ant-infecting Ophiocordyceps genomes reveal a high diversity of potential behavioral manipulation genes and a possible major role for enterotoxins.</title>
        <authorList>
            <person name="de Bekker C."/>
            <person name="Ohm R.A."/>
            <person name="Evans H.C."/>
            <person name="Brachmann A."/>
            <person name="Hughes D.P."/>
        </authorList>
    </citation>
    <scope>NUCLEOTIDE SEQUENCE [LARGE SCALE GENOMIC DNA]</scope>
    <source>
        <strain evidence="7 8">SC16a</strain>
    </source>
</reference>
<evidence type="ECO:0000256" key="2">
    <source>
        <dbReference type="ARBA" id="ARBA00022692"/>
    </source>
</evidence>
<evidence type="ECO:0000256" key="3">
    <source>
        <dbReference type="ARBA" id="ARBA00022989"/>
    </source>
</evidence>
<feature type="domain" description="SUN" evidence="6">
    <location>
        <begin position="271"/>
        <end position="432"/>
    </location>
</feature>
<keyword evidence="4" id="KW-0472">Membrane</keyword>
<evidence type="ECO:0000256" key="1">
    <source>
        <dbReference type="ARBA" id="ARBA00004308"/>
    </source>
</evidence>
<dbReference type="Pfam" id="PF07738">
    <property type="entry name" value="Sad1_UNC"/>
    <property type="match status" value="1"/>
</dbReference>
<evidence type="ECO:0000256" key="5">
    <source>
        <dbReference type="SAM" id="MobiDB-lite"/>
    </source>
</evidence>
<feature type="region of interest" description="Disordered" evidence="5">
    <location>
        <begin position="507"/>
        <end position="537"/>
    </location>
</feature>
<dbReference type="GO" id="GO:0012505">
    <property type="term" value="C:endomembrane system"/>
    <property type="evidence" value="ECO:0007669"/>
    <property type="project" value="UniProtKB-SubCell"/>
</dbReference>
<dbReference type="Proteomes" id="UP000037136">
    <property type="component" value="Unassembled WGS sequence"/>
</dbReference>
<name>A0A2A9P3U8_OPHUN</name>
<feature type="region of interest" description="Disordered" evidence="5">
    <location>
        <begin position="155"/>
        <end position="184"/>
    </location>
</feature>
<feature type="compositionally biased region" description="Polar residues" evidence="5">
    <location>
        <begin position="528"/>
        <end position="537"/>
    </location>
</feature>
<feature type="region of interest" description="Disordered" evidence="5">
    <location>
        <begin position="200"/>
        <end position="231"/>
    </location>
</feature>
<comment type="subcellular location">
    <subcellularLocation>
        <location evidence="1">Endomembrane system</location>
    </subcellularLocation>
</comment>
<proteinExistence type="predicted"/>
<dbReference type="InterPro" id="IPR008979">
    <property type="entry name" value="Galactose-bd-like_sf"/>
</dbReference>
<dbReference type="PANTHER" id="PTHR12953:SF0">
    <property type="entry name" value="SUN DOMAIN-CONTAINING OSSIFICATION FACTOR"/>
    <property type="match status" value="1"/>
</dbReference>
<accession>A0A2A9P3U8</accession>
<organism evidence="7 8">
    <name type="scientific">Ophiocordyceps unilateralis</name>
    <name type="common">Zombie-ant fungus</name>
    <name type="synonym">Torrubia unilateralis</name>
    <dbReference type="NCBI Taxonomy" id="268505"/>
    <lineage>
        <taxon>Eukaryota</taxon>
        <taxon>Fungi</taxon>
        <taxon>Dikarya</taxon>
        <taxon>Ascomycota</taxon>
        <taxon>Pezizomycotina</taxon>
        <taxon>Sordariomycetes</taxon>
        <taxon>Hypocreomycetidae</taxon>
        <taxon>Hypocreales</taxon>
        <taxon>Ophiocordycipitaceae</taxon>
        <taxon>Ophiocordyceps</taxon>
    </lineage>
</organism>
<dbReference type="OrthoDB" id="266334at2759"/>
<gene>
    <name evidence="7" type="ORF">XA68_18078</name>
</gene>
<evidence type="ECO:0000259" key="6">
    <source>
        <dbReference type="PROSITE" id="PS51469"/>
    </source>
</evidence>
<dbReference type="STRING" id="268505.A0A2A9P3U8"/>
<reference evidence="7 8" key="1">
    <citation type="journal article" date="2015" name="BMC Genomics">
        <title>Gene expression during zombie ant biting behavior reflects the complexity underlying fungal parasitic behavioral manipulation.</title>
        <authorList>
            <person name="de Bekker C."/>
            <person name="Ohm R.A."/>
            <person name="Loreto R.G."/>
            <person name="Sebastian A."/>
            <person name="Albert I."/>
            <person name="Merrow M."/>
            <person name="Brachmann A."/>
            <person name="Hughes D.P."/>
        </authorList>
    </citation>
    <scope>NUCLEOTIDE SEQUENCE [LARGE SCALE GENOMIC DNA]</scope>
    <source>
        <strain evidence="7 8">SC16a</strain>
    </source>
</reference>
<comment type="caution">
    <text evidence="7">The sequence shown here is derived from an EMBL/GenBank/DDBJ whole genome shotgun (WGS) entry which is preliminary data.</text>
</comment>
<dbReference type="PROSITE" id="PS51469">
    <property type="entry name" value="SUN"/>
    <property type="match status" value="1"/>
</dbReference>